<sequence>MDLFLEIFGDGNGDFGQNWHMHVKSKLREKLKRLFDEAANGSSDRASILAVKKVYSTPERELARCSSNI</sequence>
<organism evidence="1 2">
    <name type="scientific">Sclerotinia borealis (strain F-4128)</name>
    <dbReference type="NCBI Taxonomy" id="1432307"/>
    <lineage>
        <taxon>Eukaryota</taxon>
        <taxon>Fungi</taxon>
        <taxon>Dikarya</taxon>
        <taxon>Ascomycota</taxon>
        <taxon>Pezizomycotina</taxon>
        <taxon>Leotiomycetes</taxon>
        <taxon>Helotiales</taxon>
        <taxon>Sclerotiniaceae</taxon>
        <taxon>Sclerotinia</taxon>
    </lineage>
</organism>
<name>W9CNJ1_SCLBF</name>
<keyword evidence="2" id="KW-1185">Reference proteome</keyword>
<evidence type="ECO:0000313" key="2">
    <source>
        <dbReference type="Proteomes" id="UP000019487"/>
    </source>
</evidence>
<protein>
    <submittedName>
        <fullName evidence="1">Uncharacterized protein</fullName>
    </submittedName>
</protein>
<dbReference type="HOGENOM" id="CLU_2777385_0_0_1"/>
<accession>W9CNJ1</accession>
<proteinExistence type="predicted"/>
<gene>
    <name evidence="1" type="ORF">SBOR_2019</name>
</gene>
<evidence type="ECO:0000313" key="1">
    <source>
        <dbReference type="EMBL" id="ESZ97618.1"/>
    </source>
</evidence>
<reference evidence="1 2" key="1">
    <citation type="journal article" date="2014" name="Genome Announc.">
        <title>Draft genome sequence of Sclerotinia borealis, a psychrophilic plant pathogenic fungus.</title>
        <authorList>
            <person name="Mardanov A.V."/>
            <person name="Beletsky A.V."/>
            <person name="Kadnikov V.V."/>
            <person name="Ignatov A.N."/>
            <person name="Ravin N.V."/>
        </authorList>
    </citation>
    <scope>NUCLEOTIDE SEQUENCE [LARGE SCALE GENOMIC DNA]</scope>
    <source>
        <strain evidence="2">F-4157</strain>
    </source>
</reference>
<dbReference type="AlphaFoldDB" id="W9CNJ1"/>
<comment type="caution">
    <text evidence="1">The sequence shown here is derived from an EMBL/GenBank/DDBJ whole genome shotgun (WGS) entry which is preliminary data.</text>
</comment>
<dbReference type="Proteomes" id="UP000019487">
    <property type="component" value="Unassembled WGS sequence"/>
</dbReference>
<dbReference type="EMBL" id="AYSA01000081">
    <property type="protein sequence ID" value="ESZ97618.1"/>
    <property type="molecule type" value="Genomic_DNA"/>
</dbReference>